<comment type="similarity">
    <text evidence="1">Belongs to the KXD1 family.</text>
</comment>
<protein>
    <recommendedName>
        <fullName evidence="2">KxDL motif-containing protein 1</fullName>
    </recommendedName>
</protein>
<sequence>MRLVRFEKTNEIVLNFDGLSNVWLRQTNKLFVHRMQTLVEMKKDLDCIFRRMRCCPLLGVGGGLSACLRAACSLSSRVRAWDSAVPFCTAQARSSAAALSGYQASVS</sequence>
<dbReference type="GO" id="GO:0099078">
    <property type="term" value="C:BORC complex"/>
    <property type="evidence" value="ECO:0007669"/>
    <property type="project" value="TreeGrafter"/>
</dbReference>
<organism evidence="4 5">
    <name type="scientific">Megalops atlanticus</name>
    <name type="common">Tarpon</name>
    <name type="synonym">Clupea gigantea</name>
    <dbReference type="NCBI Taxonomy" id="7932"/>
    <lineage>
        <taxon>Eukaryota</taxon>
        <taxon>Metazoa</taxon>
        <taxon>Chordata</taxon>
        <taxon>Craniata</taxon>
        <taxon>Vertebrata</taxon>
        <taxon>Euteleostomi</taxon>
        <taxon>Actinopterygii</taxon>
        <taxon>Neopterygii</taxon>
        <taxon>Teleostei</taxon>
        <taxon>Elopiformes</taxon>
        <taxon>Megalopidae</taxon>
        <taxon>Megalops</taxon>
    </lineage>
</organism>
<dbReference type="Proteomes" id="UP001046870">
    <property type="component" value="Chromosome 25"/>
</dbReference>
<evidence type="ECO:0000256" key="2">
    <source>
        <dbReference type="ARBA" id="ARBA00014719"/>
    </source>
</evidence>
<dbReference type="PANTHER" id="PTHR13511:SF0">
    <property type="entry name" value="KXDL MOTIF-CONTAINING PROTEIN 1"/>
    <property type="match status" value="1"/>
</dbReference>
<name>A0A9D3STZ2_MEGAT</name>
<evidence type="ECO:0000256" key="1">
    <source>
        <dbReference type="ARBA" id="ARBA00005913"/>
    </source>
</evidence>
<dbReference type="InterPro" id="IPR019371">
    <property type="entry name" value="KxDL_dom"/>
</dbReference>
<gene>
    <name evidence="4" type="ORF">MATL_G00259290</name>
</gene>
<proteinExistence type="inferred from homology"/>
<accession>A0A9D3STZ2</accession>
<dbReference type="AlphaFoldDB" id="A0A9D3STZ2"/>
<dbReference type="Pfam" id="PF10241">
    <property type="entry name" value="KxDL"/>
    <property type="match status" value="1"/>
</dbReference>
<dbReference type="EMBL" id="JAFDVH010000025">
    <property type="protein sequence ID" value="KAG7454396.1"/>
    <property type="molecule type" value="Genomic_DNA"/>
</dbReference>
<keyword evidence="5" id="KW-1185">Reference proteome</keyword>
<reference evidence="4" key="1">
    <citation type="submission" date="2021-01" db="EMBL/GenBank/DDBJ databases">
        <authorList>
            <person name="Zahm M."/>
            <person name="Roques C."/>
            <person name="Cabau C."/>
            <person name="Klopp C."/>
            <person name="Donnadieu C."/>
            <person name="Jouanno E."/>
            <person name="Lampietro C."/>
            <person name="Louis A."/>
            <person name="Herpin A."/>
            <person name="Echchiki A."/>
            <person name="Berthelot C."/>
            <person name="Parey E."/>
            <person name="Roest-Crollius H."/>
            <person name="Braasch I."/>
            <person name="Postlethwait J."/>
            <person name="Bobe J."/>
            <person name="Montfort J."/>
            <person name="Bouchez O."/>
            <person name="Begum T."/>
            <person name="Mejri S."/>
            <person name="Adams A."/>
            <person name="Chen W.-J."/>
            <person name="Guiguen Y."/>
        </authorList>
    </citation>
    <scope>NUCLEOTIDE SEQUENCE</scope>
    <source>
        <strain evidence="4">YG-15Mar2019-1</strain>
        <tissue evidence="4">Brain</tissue>
    </source>
</reference>
<dbReference type="OrthoDB" id="10258877at2759"/>
<evidence type="ECO:0000313" key="5">
    <source>
        <dbReference type="Proteomes" id="UP001046870"/>
    </source>
</evidence>
<evidence type="ECO:0000313" key="4">
    <source>
        <dbReference type="EMBL" id="KAG7454396.1"/>
    </source>
</evidence>
<dbReference type="GO" id="GO:0032418">
    <property type="term" value="P:lysosome localization"/>
    <property type="evidence" value="ECO:0007669"/>
    <property type="project" value="TreeGrafter"/>
</dbReference>
<evidence type="ECO:0000259" key="3">
    <source>
        <dbReference type="Pfam" id="PF10241"/>
    </source>
</evidence>
<dbReference type="InterPro" id="IPR039843">
    <property type="entry name" value="KXD1-like"/>
</dbReference>
<feature type="domain" description="KxDL" evidence="3">
    <location>
        <begin position="5"/>
        <end position="53"/>
    </location>
</feature>
<dbReference type="PANTHER" id="PTHR13511">
    <property type="entry name" value="KXDL MOTIF-CONTAINING PROTEIN 1"/>
    <property type="match status" value="1"/>
</dbReference>
<comment type="caution">
    <text evidence="4">The sequence shown here is derived from an EMBL/GenBank/DDBJ whole genome shotgun (WGS) entry which is preliminary data.</text>
</comment>